<proteinExistence type="predicted"/>
<dbReference type="AlphaFoldDB" id="A0A2N5M1B9"/>
<sequence>MPISKIAFILLEQETRIIRNHLSKYKELYDREKINISDKLEPESYKIRGILDRILNEQKVNTELELRNSQLNELLIEQQEIELGLAAKNKQNSSDVKTTGLSLYIKAFVNIIQYLLKEWNFPDLGKVLFDEKELDLNISDKFRKDYGKGFRAIGYTAFIIGLMRYCIQQQLPHPGFVVLDSPLTTFRDRDQNEEDISEPMQENFFNTLRKSKEQIIILENKEPSNEIKYLINYIEFTKDSKGRYGFLKNKG</sequence>
<dbReference type="RefSeq" id="WP_101645097.1">
    <property type="nucleotide sequence ID" value="NZ_PGUY01000063.1"/>
</dbReference>
<dbReference type="OrthoDB" id="103556at2"/>
<accession>A0A2N5M1B9</accession>
<keyword evidence="2" id="KW-1185">Reference proteome</keyword>
<gene>
    <name evidence="1" type="ORF">CUU66_19620</name>
</gene>
<protein>
    <submittedName>
        <fullName evidence="1">Uncharacterized protein</fullName>
    </submittedName>
</protein>
<comment type="caution">
    <text evidence="1">The sequence shown here is derived from an EMBL/GenBank/DDBJ whole genome shotgun (WGS) entry which is preliminary data.</text>
</comment>
<reference evidence="1 2" key="1">
    <citation type="submission" date="2017-11" db="EMBL/GenBank/DDBJ databases">
        <title>Comparitive Functional Genomics of Dry Heat Resistant strains isolated from the Viking Spacecraft.</title>
        <authorList>
            <person name="Seuylemezian A."/>
            <person name="Cooper K."/>
            <person name="Vaishampayan P."/>
        </authorList>
    </citation>
    <scope>NUCLEOTIDE SEQUENCE [LARGE SCALE GENOMIC DNA]</scope>
    <source>
        <strain evidence="1 2">V1-29</strain>
    </source>
</reference>
<evidence type="ECO:0000313" key="2">
    <source>
        <dbReference type="Proteomes" id="UP000234748"/>
    </source>
</evidence>
<organism evidence="1 2">
    <name type="scientific">Peribacillus deserti</name>
    <dbReference type="NCBI Taxonomy" id="673318"/>
    <lineage>
        <taxon>Bacteria</taxon>
        <taxon>Bacillati</taxon>
        <taxon>Bacillota</taxon>
        <taxon>Bacilli</taxon>
        <taxon>Bacillales</taxon>
        <taxon>Bacillaceae</taxon>
        <taxon>Peribacillus</taxon>
    </lineage>
</organism>
<name>A0A2N5M1B9_9BACI</name>
<dbReference type="EMBL" id="PGUY01000063">
    <property type="protein sequence ID" value="PLT28157.1"/>
    <property type="molecule type" value="Genomic_DNA"/>
</dbReference>
<dbReference type="Proteomes" id="UP000234748">
    <property type="component" value="Unassembled WGS sequence"/>
</dbReference>
<evidence type="ECO:0000313" key="1">
    <source>
        <dbReference type="EMBL" id="PLT28157.1"/>
    </source>
</evidence>